<reference evidence="2 3" key="1">
    <citation type="submission" date="2017-10" db="EMBL/GenBank/DDBJ databases">
        <title>Comparative genomics in systemic dimorphic fungi from Ajellomycetaceae.</title>
        <authorList>
            <person name="Munoz J.F."/>
            <person name="Mcewen J.G."/>
            <person name="Clay O.K."/>
            <person name="Cuomo C.A."/>
        </authorList>
    </citation>
    <scope>NUCLEOTIDE SEQUENCE [LARGE SCALE GENOMIC DNA]</scope>
    <source>
        <strain evidence="2 3">UAMH5409</strain>
    </source>
</reference>
<comment type="caution">
    <text evidence="2">The sequence shown here is derived from an EMBL/GenBank/DDBJ whole genome shotgun (WGS) entry which is preliminary data.</text>
</comment>
<proteinExistence type="predicted"/>
<feature type="region of interest" description="Disordered" evidence="1">
    <location>
        <begin position="91"/>
        <end position="148"/>
    </location>
</feature>
<protein>
    <submittedName>
        <fullName evidence="2">Uncharacterized protein</fullName>
    </submittedName>
</protein>
<evidence type="ECO:0000313" key="3">
    <source>
        <dbReference type="Proteomes" id="UP000223968"/>
    </source>
</evidence>
<accession>A0A2B7X856</accession>
<dbReference type="AlphaFoldDB" id="A0A2B7X856"/>
<evidence type="ECO:0000256" key="1">
    <source>
        <dbReference type="SAM" id="MobiDB-lite"/>
    </source>
</evidence>
<gene>
    <name evidence="2" type="ORF">AJ79_06920</name>
</gene>
<feature type="compositionally biased region" description="Polar residues" evidence="1">
    <location>
        <begin position="101"/>
        <end position="113"/>
    </location>
</feature>
<keyword evidence="3" id="KW-1185">Reference proteome</keyword>
<sequence length="305" mass="33850">MTWVNVTSFCEQLGITVYELPAVDRQMRRLLTQFDLVNTNFTGERITRQVHSILADHLAFFPIGIQNRNRFIDVIPLLFDRMTLIKHRLRKSLRPKKAETNKSSSQPNATPDASGTGPNVGGNPPAVPAPGSAEQNNEPSATTKPSEVTDLMTKLRGFAIRVHIDGYSPLFASSYCLLSDICDDNIQGNNSNSNNPNAEAMALLDSMDLKKLKTIVGQNLAHSMMFLDNRVLVICPRDDHPADNISIRSVQELRSAVLAVVHNTDGRMLELKLADLPPANPFKELHSGSKKERPKRQCKNADKSK</sequence>
<feature type="compositionally biased region" description="Polar residues" evidence="1">
    <location>
        <begin position="133"/>
        <end position="146"/>
    </location>
</feature>
<dbReference type="EMBL" id="PDNB01000130">
    <property type="protein sequence ID" value="PGH04963.1"/>
    <property type="molecule type" value="Genomic_DNA"/>
</dbReference>
<name>A0A2B7X856_9EURO</name>
<evidence type="ECO:0000313" key="2">
    <source>
        <dbReference type="EMBL" id="PGH04963.1"/>
    </source>
</evidence>
<feature type="region of interest" description="Disordered" evidence="1">
    <location>
        <begin position="280"/>
        <end position="305"/>
    </location>
</feature>
<organism evidence="2 3">
    <name type="scientific">Helicocarpus griseus UAMH5409</name>
    <dbReference type="NCBI Taxonomy" id="1447875"/>
    <lineage>
        <taxon>Eukaryota</taxon>
        <taxon>Fungi</taxon>
        <taxon>Dikarya</taxon>
        <taxon>Ascomycota</taxon>
        <taxon>Pezizomycotina</taxon>
        <taxon>Eurotiomycetes</taxon>
        <taxon>Eurotiomycetidae</taxon>
        <taxon>Onygenales</taxon>
        <taxon>Ajellomycetaceae</taxon>
        <taxon>Helicocarpus</taxon>
    </lineage>
</organism>
<dbReference type="Proteomes" id="UP000223968">
    <property type="component" value="Unassembled WGS sequence"/>
</dbReference>